<evidence type="ECO:0000313" key="2">
    <source>
        <dbReference type="EMBL" id="MDR7356243.1"/>
    </source>
</evidence>
<evidence type="ECO:0000313" key="3">
    <source>
        <dbReference type="Proteomes" id="UP001183619"/>
    </source>
</evidence>
<feature type="transmembrane region" description="Helical" evidence="1">
    <location>
        <begin position="12"/>
        <end position="32"/>
    </location>
</feature>
<feature type="transmembrane region" description="Helical" evidence="1">
    <location>
        <begin position="44"/>
        <end position="63"/>
    </location>
</feature>
<sequence length="102" mass="12086">MLRKTQDLSIYMFYYAWIPGALGILFAIIAVAKIKNYRPRRRRGIKLIIGASLSIATVFYYIYLHFTYLDQGKPCANYRGLERAYCLDFHEAEERHTRSLWN</sequence>
<keyword evidence="1" id="KW-0812">Transmembrane</keyword>
<reference evidence="2 3" key="1">
    <citation type="submission" date="2023-07" db="EMBL/GenBank/DDBJ databases">
        <title>Sequencing the genomes of 1000 actinobacteria strains.</title>
        <authorList>
            <person name="Klenk H.-P."/>
        </authorList>
    </citation>
    <scope>NUCLEOTIDE SEQUENCE [LARGE SCALE GENOMIC DNA]</scope>
    <source>
        <strain evidence="2 3">DSM 44508</strain>
    </source>
</reference>
<keyword evidence="1" id="KW-1133">Transmembrane helix</keyword>
<organism evidence="2 3">
    <name type="scientific">Corynebacterium felinum</name>
    <dbReference type="NCBI Taxonomy" id="131318"/>
    <lineage>
        <taxon>Bacteria</taxon>
        <taxon>Bacillati</taxon>
        <taxon>Actinomycetota</taxon>
        <taxon>Actinomycetes</taxon>
        <taxon>Mycobacteriales</taxon>
        <taxon>Corynebacteriaceae</taxon>
        <taxon>Corynebacterium</taxon>
    </lineage>
</organism>
<protein>
    <submittedName>
        <fullName evidence="2">Glucan phosphoethanolaminetransferase (Alkaline phosphatase superfamily)</fullName>
    </submittedName>
</protein>
<comment type="caution">
    <text evidence="2">The sequence shown here is derived from an EMBL/GenBank/DDBJ whole genome shotgun (WGS) entry which is preliminary data.</text>
</comment>
<evidence type="ECO:0000256" key="1">
    <source>
        <dbReference type="SAM" id="Phobius"/>
    </source>
</evidence>
<dbReference type="EMBL" id="JAVDYF010000001">
    <property type="protein sequence ID" value="MDR7356243.1"/>
    <property type="molecule type" value="Genomic_DNA"/>
</dbReference>
<dbReference type="Proteomes" id="UP001183619">
    <property type="component" value="Unassembled WGS sequence"/>
</dbReference>
<gene>
    <name evidence="2" type="ORF">J2S37_002781</name>
</gene>
<accession>A0ABU2BCB4</accession>
<proteinExistence type="predicted"/>
<keyword evidence="3" id="KW-1185">Reference proteome</keyword>
<name>A0ABU2BCB4_9CORY</name>
<keyword evidence="1" id="KW-0472">Membrane</keyword>